<sequence>MAEYTRAEYADLIFEYGRVNGNSRQAHRLYRASYPPHLNAIDLDRDRPRNLEHIRPAPYRLRYRGRLNQRCLCGLQLVGSEDGVMMHRNSWHHNYGALKRWVIDDDGEDSAV</sequence>
<evidence type="ECO:0000313" key="1">
    <source>
        <dbReference type="EMBL" id="KAJ4441310.1"/>
    </source>
</evidence>
<protein>
    <recommendedName>
        <fullName evidence="3">DUF4817 domain-containing protein</fullName>
    </recommendedName>
</protein>
<accession>A0ABQ8T491</accession>
<name>A0ABQ8T491_PERAM</name>
<organism evidence="1 2">
    <name type="scientific">Periplaneta americana</name>
    <name type="common">American cockroach</name>
    <name type="synonym">Blatta americana</name>
    <dbReference type="NCBI Taxonomy" id="6978"/>
    <lineage>
        <taxon>Eukaryota</taxon>
        <taxon>Metazoa</taxon>
        <taxon>Ecdysozoa</taxon>
        <taxon>Arthropoda</taxon>
        <taxon>Hexapoda</taxon>
        <taxon>Insecta</taxon>
        <taxon>Pterygota</taxon>
        <taxon>Neoptera</taxon>
        <taxon>Polyneoptera</taxon>
        <taxon>Dictyoptera</taxon>
        <taxon>Blattodea</taxon>
        <taxon>Blattoidea</taxon>
        <taxon>Blattidae</taxon>
        <taxon>Blattinae</taxon>
        <taxon>Periplaneta</taxon>
    </lineage>
</organism>
<gene>
    <name evidence="1" type="ORF">ANN_11164</name>
</gene>
<reference evidence="1 2" key="1">
    <citation type="journal article" date="2022" name="Allergy">
        <title>Genome assembly and annotation of Periplaneta americana reveal a comprehensive cockroach allergen profile.</title>
        <authorList>
            <person name="Wang L."/>
            <person name="Xiong Q."/>
            <person name="Saelim N."/>
            <person name="Wang L."/>
            <person name="Nong W."/>
            <person name="Wan A.T."/>
            <person name="Shi M."/>
            <person name="Liu X."/>
            <person name="Cao Q."/>
            <person name="Hui J.H.L."/>
            <person name="Sookrung N."/>
            <person name="Leung T.F."/>
            <person name="Tungtrongchitr A."/>
            <person name="Tsui S.K.W."/>
        </authorList>
    </citation>
    <scope>NUCLEOTIDE SEQUENCE [LARGE SCALE GENOMIC DNA]</scope>
    <source>
        <strain evidence="1">PWHHKU_190912</strain>
    </source>
</reference>
<comment type="caution">
    <text evidence="1">The sequence shown here is derived from an EMBL/GenBank/DDBJ whole genome shotgun (WGS) entry which is preliminary data.</text>
</comment>
<dbReference type="Proteomes" id="UP001148838">
    <property type="component" value="Unassembled WGS sequence"/>
</dbReference>
<proteinExistence type="predicted"/>
<evidence type="ECO:0008006" key="3">
    <source>
        <dbReference type="Google" id="ProtNLM"/>
    </source>
</evidence>
<keyword evidence="2" id="KW-1185">Reference proteome</keyword>
<dbReference type="EMBL" id="JAJSOF020000015">
    <property type="protein sequence ID" value="KAJ4441310.1"/>
    <property type="molecule type" value="Genomic_DNA"/>
</dbReference>
<evidence type="ECO:0000313" key="2">
    <source>
        <dbReference type="Proteomes" id="UP001148838"/>
    </source>
</evidence>